<comment type="caution">
    <text evidence="3">The sequence shown here is derived from an EMBL/GenBank/DDBJ whole genome shotgun (WGS) entry which is preliminary data.</text>
</comment>
<dbReference type="Proteomes" id="UP000033658">
    <property type="component" value="Unassembled WGS sequence"/>
</dbReference>
<keyword evidence="1" id="KW-0812">Transmembrane</keyword>
<dbReference type="GeneID" id="93788734"/>
<sequence>MKKIILLLFTVGVCAAVSVAAADDLQDNSLQIDNSRLEREEELHFGAQSERIKALFNAADQKKLQEIQHDQNKQLATEGGQLFSAIQGPVKEAKEKQLFQSNSQAVSKLEISQREDGTTSWGDFLPGVFYIGLVVLLVGITAFISYKVATD</sequence>
<feature type="transmembrane region" description="Helical" evidence="1">
    <location>
        <begin position="127"/>
        <end position="146"/>
    </location>
</feature>
<reference evidence="5 6" key="1">
    <citation type="submission" date="2015-02" db="EMBL/GenBank/DDBJ databases">
        <title>Evolution of amylase-binding proteins of oral streptococcal species.</title>
        <authorList>
            <person name="Haase E.M."/>
        </authorList>
    </citation>
    <scope>NUCLEOTIDE SEQUENCE [LARGE SCALE GENOMIC DNA]</scope>
    <source>
        <strain evidence="3 6">G9B</strain>
        <strain evidence="4">NCTC 10712</strain>
        <strain evidence="5">UB10712</strain>
    </source>
</reference>
<keyword evidence="2" id="KW-0732">Signal</keyword>
<gene>
    <name evidence="3" type="ORF">TZ86_01631</name>
    <name evidence="4" type="ORF">TZ88_00807</name>
</gene>
<evidence type="ECO:0000313" key="5">
    <source>
        <dbReference type="Proteomes" id="UP000033375"/>
    </source>
</evidence>
<dbReference type="EMBL" id="JYGN01000002">
    <property type="protein sequence ID" value="KJQ66113.1"/>
    <property type="molecule type" value="Genomic_DNA"/>
</dbReference>
<dbReference type="AlphaFoldDB" id="A0AAW3H3X5"/>
<evidence type="ECO:0000256" key="2">
    <source>
        <dbReference type="SAM" id="SignalP"/>
    </source>
</evidence>
<keyword evidence="1" id="KW-0472">Membrane</keyword>
<evidence type="ECO:0000313" key="3">
    <source>
        <dbReference type="EMBL" id="KJQ56296.1"/>
    </source>
</evidence>
<keyword evidence="1" id="KW-1133">Transmembrane helix</keyword>
<dbReference type="RefSeq" id="WP_045505070.1">
    <property type="nucleotide sequence ID" value="NZ_CP077224.1"/>
</dbReference>
<dbReference type="InterPro" id="IPR018920">
    <property type="entry name" value="EssA/YueC"/>
</dbReference>
<organism evidence="3 6">
    <name type="scientific">Streptococcus gordonii</name>
    <dbReference type="NCBI Taxonomy" id="1302"/>
    <lineage>
        <taxon>Bacteria</taxon>
        <taxon>Bacillati</taxon>
        <taxon>Bacillota</taxon>
        <taxon>Bacilli</taxon>
        <taxon>Lactobacillales</taxon>
        <taxon>Streptococcaceae</taxon>
        <taxon>Streptococcus</taxon>
    </lineage>
</organism>
<name>A0AAW3H3X5_STRGN</name>
<feature type="chain" id="PRO_5043295348" description="Type VII secretion protein EssA" evidence="2">
    <location>
        <begin position="23"/>
        <end position="151"/>
    </location>
</feature>
<proteinExistence type="predicted"/>
<dbReference type="EMBL" id="JYGL01000002">
    <property type="protein sequence ID" value="KJQ56296.1"/>
    <property type="molecule type" value="Genomic_DNA"/>
</dbReference>
<evidence type="ECO:0008006" key="7">
    <source>
        <dbReference type="Google" id="ProtNLM"/>
    </source>
</evidence>
<evidence type="ECO:0000313" key="6">
    <source>
        <dbReference type="Proteomes" id="UP000033658"/>
    </source>
</evidence>
<evidence type="ECO:0000256" key="1">
    <source>
        <dbReference type="SAM" id="Phobius"/>
    </source>
</evidence>
<accession>A0AAW3H3X5</accession>
<dbReference type="Proteomes" id="UP000033375">
    <property type="component" value="Unassembled WGS sequence"/>
</dbReference>
<feature type="signal peptide" evidence="2">
    <location>
        <begin position="1"/>
        <end position="22"/>
    </location>
</feature>
<protein>
    <recommendedName>
        <fullName evidence="7">Type VII secretion protein EssA</fullName>
    </recommendedName>
</protein>
<dbReference type="NCBIfam" id="TIGR03927">
    <property type="entry name" value="T7SS_EssA_Firm"/>
    <property type="match status" value="1"/>
</dbReference>
<evidence type="ECO:0000313" key="4">
    <source>
        <dbReference type="EMBL" id="KJQ66113.1"/>
    </source>
</evidence>